<keyword evidence="1" id="KW-0472">Membrane</keyword>
<dbReference type="EMBL" id="JBBPFD010000004">
    <property type="protein sequence ID" value="KAK7930166.1"/>
    <property type="molecule type" value="Genomic_DNA"/>
</dbReference>
<organism evidence="3 4">
    <name type="scientific">Mugilogobius chulae</name>
    <name type="common">yellowstripe goby</name>
    <dbReference type="NCBI Taxonomy" id="88201"/>
    <lineage>
        <taxon>Eukaryota</taxon>
        <taxon>Metazoa</taxon>
        <taxon>Chordata</taxon>
        <taxon>Craniata</taxon>
        <taxon>Vertebrata</taxon>
        <taxon>Euteleostomi</taxon>
        <taxon>Actinopterygii</taxon>
        <taxon>Neopterygii</taxon>
        <taxon>Teleostei</taxon>
        <taxon>Neoteleostei</taxon>
        <taxon>Acanthomorphata</taxon>
        <taxon>Gobiaria</taxon>
        <taxon>Gobiiformes</taxon>
        <taxon>Gobioidei</taxon>
        <taxon>Gobiidae</taxon>
        <taxon>Gobionellinae</taxon>
        <taxon>Mugilogobius</taxon>
    </lineage>
</organism>
<dbReference type="AlphaFoldDB" id="A0AAW0PP17"/>
<gene>
    <name evidence="3" type="ORF">WMY93_006561</name>
</gene>
<dbReference type="Proteomes" id="UP001460270">
    <property type="component" value="Unassembled WGS sequence"/>
</dbReference>
<feature type="signal peptide" evidence="2">
    <location>
        <begin position="1"/>
        <end position="15"/>
    </location>
</feature>
<comment type="caution">
    <text evidence="3">The sequence shown here is derived from an EMBL/GenBank/DDBJ whole genome shotgun (WGS) entry which is preliminary data.</text>
</comment>
<feature type="transmembrane region" description="Helical" evidence="1">
    <location>
        <begin position="84"/>
        <end position="105"/>
    </location>
</feature>
<evidence type="ECO:0000256" key="1">
    <source>
        <dbReference type="SAM" id="Phobius"/>
    </source>
</evidence>
<protein>
    <submittedName>
        <fullName evidence="3">Uncharacterized protein</fullName>
    </submittedName>
</protein>
<keyword evidence="2" id="KW-0732">Signal</keyword>
<evidence type="ECO:0000313" key="3">
    <source>
        <dbReference type="EMBL" id="KAK7930166.1"/>
    </source>
</evidence>
<name>A0AAW0PP17_9GOBI</name>
<proteinExistence type="predicted"/>
<sequence length="161" mass="17074">MFLIVACFFISDNEAMCLAQGHNNSSLLSINLSIISFSSPAPLGSVPRTSTEPNTTVSLDEDFSSITVSSAPDLTLLPTSGDTTVVIIVSVSLALLVCAIIPLIFCRHWRSAGGKVEDSDEHTDVPLTQTAVALQTDLDTDAPDEGQYASVYQALDPQSLD</sequence>
<keyword evidence="4" id="KW-1185">Reference proteome</keyword>
<evidence type="ECO:0000313" key="4">
    <source>
        <dbReference type="Proteomes" id="UP001460270"/>
    </source>
</evidence>
<keyword evidence="1" id="KW-0812">Transmembrane</keyword>
<keyword evidence="1" id="KW-1133">Transmembrane helix</keyword>
<accession>A0AAW0PP17</accession>
<reference evidence="4" key="1">
    <citation type="submission" date="2024-04" db="EMBL/GenBank/DDBJ databases">
        <title>Salinicola lusitanus LLJ914,a marine bacterium isolated from the Okinawa Trough.</title>
        <authorList>
            <person name="Li J."/>
        </authorList>
    </citation>
    <scope>NUCLEOTIDE SEQUENCE [LARGE SCALE GENOMIC DNA]</scope>
</reference>
<feature type="chain" id="PRO_5043452192" evidence="2">
    <location>
        <begin position="16"/>
        <end position="161"/>
    </location>
</feature>
<evidence type="ECO:0000256" key="2">
    <source>
        <dbReference type="SAM" id="SignalP"/>
    </source>
</evidence>